<sequence length="341" mass="38414">MINYLYYSIIAFVTSFCLTWILRQYALSANIIDTPNGRSSHTIPTPRGGGVSFVFTFLIAELFYLFFNDAQLHITFAVFGAGLIVAVIGFMDDRGHIPARWRLLGHFCASLWAVFWLQGLPPLMMLWLKIDIGWLSYILCTLYLVWMLNLYNFMDGIDGLAGVELLTSCMSLALIYFLAGHFDMVFAPLILSISVAGFLCWNFPRARIFMGDAGSGFLGILLGIFSIQAAWIAQEFFWSWLIVMGVFIVDATVTLLRRLIRGDKVYEAHRSHAYQFAARQYGKHAYITIAVAAINIFWLLPIAMAVCFLSLDGLVAVVIAYFPLIALALKYRAGQQENIKI</sequence>
<organism evidence="8 9">
    <name type="scientific">Pseudomonas saxonica</name>
    <dbReference type="NCBI Taxonomy" id="2600598"/>
    <lineage>
        <taxon>Bacteria</taxon>
        <taxon>Pseudomonadati</taxon>
        <taxon>Pseudomonadota</taxon>
        <taxon>Gammaproteobacteria</taxon>
        <taxon>Pseudomonadales</taxon>
        <taxon>Pseudomonadaceae</taxon>
        <taxon>Pseudomonas</taxon>
    </lineage>
</organism>
<dbReference type="PANTHER" id="PTHR22926">
    <property type="entry name" value="PHOSPHO-N-ACETYLMURAMOYL-PENTAPEPTIDE-TRANSFERASE"/>
    <property type="match status" value="1"/>
</dbReference>
<comment type="caution">
    <text evidence="8">The sequence shown here is derived from an EMBL/GenBank/DDBJ whole genome shotgun (WGS) entry which is preliminary data.</text>
</comment>
<keyword evidence="3" id="KW-0808">Transferase</keyword>
<feature type="transmembrane region" description="Helical" evidence="7">
    <location>
        <begin position="185"/>
        <end position="203"/>
    </location>
</feature>
<evidence type="ECO:0000256" key="3">
    <source>
        <dbReference type="ARBA" id="ARBA00022679"/>
    </source>
</evidence>
<proteinExistence type="predicted"/>
<dbReference type="Pfam" id="PF00953">
    <property type="entry name" value="Glycos_transf_4"/>
    <property type="match status" value="1"/>
</dbReference>
<feature type="transmembrane region" description="Helical" evidence="7">
    <location>
        <begin position="160"/>
        <end position="179"/>
    </location>
</feature>
<dbReference type="Proteomes" id="UP000318428">
    <property type="component" value="Unassembled WGS sequence"/>
</dbReference>
<evidence type="ECO:0000313" key="8">
    <source>
        <dbReference type="EMBL" id="TWR92316.1"/>
    </source>
</evidence>
<feature type="transmembrane region" description="Helical" evidence="7">
    <location>
        <begin position="103"/>
        <end position="128"/>
    </location>
</feature>
<keyword evidence="9" id="KW-1185">Reference proteome</keyword>
<evidence type="ECO:0000256" key="4">
    <source>
        <dbReference type="ARBA" id="ARBA00022692"/>
    </source>
</evidence>
<keyword evidence="5 7" id="KW-1133">Transmembrane helix</keyword>
<feature type="transmembrane region" description="Helical" evidence="7">
    <location>
        <begin position="6"/>
        <end position="27"/>
    </location>
</feature>
<dbReference type="PANTHER" id="PTHR22926:SF3">
    <property type="entry name" value="UNDECAPRENYL-PHOSPHATE ALPHA-N-ACETYLGLUCOSAMINYL 1-PHOSPHATE TRANSFERASE"/>
    <property type="match status" value="1"/>
</dbReference>
<feature type="transmembrane region" description="Helical" evidence="7">
    <location>
        <begin position="134"/>
        <end position="153"/>
    </location>
</feature>
<reference evidence="8 9" key="1">
    <citation type="submission" date="2019-06" db="EMBL/GenBank/DDBJ databases">
        <title>Pseudomonas bimorpha sp. nov. isolated from bovine raw milk and skim milk concentrate.</title>
        <authorList>
            <person name="Hofmann K."/>
            <person name="Huptas C."/>
            <person name="Doll E."/>
            <person name="Scherer S."/>
            <person name="Wenning M."/>
        </authorList>
    </citation>
    <scope>NUCLEOTIDE SEQUENCE [LARGE SCALE GENOMIC DNA]</scope>
    <source>
        <strain evidence="8 9">DSM 108989</strain>
    </source>
</reference>
<evidence type="ECO:0000313" key="9">
    <source>
        <dbReference type="Proteomes" id="UP000318428"/>
    </source>
</evidence>
<dbReference type="InterPro" id="IPR000715">
    <property type="entry name" value="Glycosyl_transferase_4"/>
</dbReference>
<gene>
    <name evidence="8" type="ORF">FJD38_01480</name>
</gene>
<feature type="transmembrane region" description="Helical" evidence="7">
    <location>
        <begin position="281"/>
        <end position="302"/>
    </location>
</feature>
<keyword evidence="4 7" id="KW-0812">Transmembrane</keyword>
<dbReference type="EMBL" id="VFIO01000001">
    <property type="protein sequence ID" value="TWR92316.1"/>
    <property type="molecule type" value="Genomic_DNA"/>
</dbReference>
<dbReference type="CDD" id="cd06854">
    <property type="entry name" value="GT_WbpL_WbcO_like"/>
    <property type="match status" value="1"/>
</dbReference>
<keyword evidence="2" id="KW-1003">Cell membrane</keyword>
<name>A0ABY3GML5_9PSED</name>
<feature type="transmembrane region" description="Helical" evidence="7">
    <location>
        <begin position="238"/>
        <end position="260"/>
    </location>
</feature>
<evidence type="ECO:0000256" key="2">
    <source>
        <dbReference type="ARBA" id="ARBA00022475"/>
    </source>
</evidence>
<feature type="transmembrane region" description="Helical" evidence="7">
    <location>
        <begin position="48"/>
        <end position="67"/>
    </location>
</feature>
<evidence type="ECO:0000256" key="7">
    <source>
        <dbReference type="SAM" id="Phobius"/>
    </source>
</evidence>
<feature type="transmembrane region" description="Helical" evidence="7">
    <location>
        <begin position="73"/>
        <end position="91"/>
    </location>
</feature>
<evidence type="ECO:0000256" key="1">
    <source>
        <dbReference type="ARBA" id="ARBA00004651"/>
    </source>
</evidence>
<feature type="transmembrane region" description="Helical" evidence="7">
    <location>
        <begin position="308"/>
        <end position="329"/>
    </location>
</feature>
<feature type="transmembrane region" description="Helical" evidence="7">
    <location>
        <begin position="215"/>
        <end position="232"/>
    </location>
</feature>
<evidence type="ECO:0000256" key="6">
    <source>
        <dbReference type="ARBA" id="ARBA00023136"/>
    </source>
</evidence>
<keyword evidence="6 7" id="KW-0472">Membrane</keyword>
<protein>
    <submittedName>
        <fullName evidence="8">Glycosyltransferase family 4 protein</fullName>
    </submittedName>
</protein>
<evidence type="ECO:0000256" key="5">
    <source>
        <dbReference type="ARBA" id="ARBA00022989"/>
    </source>
</evidence>
<accession>A0ABY3GML5</accession>
<dbReference type="RefSeq" id="WP_146383731.1">
    <property type="nucleotide sequence ID" value="NZ_VFIO01000001.1"/>
</dbReference>
<comment type="subcellular location">
    <subcellularLocation>
        <location evidence="1">Cell membrane</location>
        <topology evidence="1">Multi-pass membrane protein</topology>
    </subcellularLocation>
</comment>